<dbReference type="PANTHER" id="PTHR19302">
    <property type="entry name" value="GAMMA TUBULIN COMPLEX PROTEIN"/>
    <property type="match status" value="1"/>
</dbReference>
<dbReference type="GeneID" id="6013763"/>
<organism evidence="9 10">
    <name type="scientific">Coprinopsis cinerea (strain Okayama-7 / 130 / ATCC MYA-4618 / FGSC 9003)</name>
    <name type="common">Inky cap fungus</name>
    <name type="synonym">Hormographiella aspergillata</name>
    <dbReference type="NCBI Taxonomy" id="240176"/>
    <lineage>
        <taxon>Eukaryota</taxon>
        <taxon>Fungi</taxon>
        <taxon>Dikarya</taxon>
        <taxon>Basidiomycota</taxon>
        <taxon>Agaricomycotina</taxon>
        <taxon>Agaricomycetes</taxon>
        <taxon>Agaricomycetidae</taxon>
        <taxon>Agaricales</taxon>
        <taxon>Agaricineae</taxon>
        <taxon>Psathyrellaceae</taxon>
        <taxon>Coprinopsis</taxon>
    </lineage>
</organism>
<evidence type="ECO:0000256" key="1">
    <source>
        <dbReference type="ARBA" id="ARBA00004245"/>
    </source>
</evidence>
<comment type="similarity">
    <text evidence="2">Belongs to the TUBGCP family.</text>
</comment>
<dbReference type="GO" id="GO:0051225">
    <property type="term" value="P:spindle assembly"/>
    <property type="evidence" value="ECO:0007669"/>
    <property type="project" value="TreeGrafter"/>
</dbReference>
<dbReference type="GO" id="GO:0000930">
    <property type="term" value="C:gamma-tubulin complex"/>
    <property type="evidence" value="ECO:0007669"/>
    <property type="project" value="TreeGrafter"/>
</dbReference>
<feature type="domain" description="Gamma tubulin complex component C-terminal" evidence="7">
    <location>
        <begin position="549"/>
        <end position="894"/>
    </location>
</feature>
<feature type="compositionally biased region" description="Gly residues" evidence="6">
    <location>
        <begin position="420"/>
        <end position="429"/>
    </location>
</feature>
<dbReference type="GO" id="GO:0051011">
    <property type="term" value="F:microtubule minus-end binding"/>
    <property type="evidence" value="ECO:0007669"/>
    <property type="project" value="TreeGrafter"/>
</dbReference>
<comment type="subcellular location">
    <subcellularLocation>
        <location evidence="1">Cytoplasm</location>
        <location evidence="1">Cytoskeleton</location>
    </subcellularLocation>
</comment>
<dbReference type="HOGENOM" id="CLU_003736_2_0_1"/>
<dbReference type="InterPro" id="IPR042241">
    <property type="entry name" value="GCP_C_sf"/>
</dbReference>
<dbReference type="Pfam" id="PF04130">
    <property type="entry name" value="GCP_C_terminal"/>
    <property type="match status" value="1"/>
</dbReference>
<reference evidence="9 10" key="1">
    <citation type="journal article" date="2010" name="Proc. Natl. Acad. Sci. U.S.A.">
        <title>Insights into evolution of multicellular fungi from the assembled chromosomes of the mushroom Coprinopsis cinerea (Coprinus cinereus).</title>
        <authorList>
            <person name="Stajich J.E."/>
            <person name="Wilke S.K."/>
            <person name="Ahren D."/>
            <person name="Au C.H."/>
            <person name="Birren B.W."/>
            <person name="Borodovsky M."/>
            <person name="Burns C."/>
            <person name="Canback B."/>
            <person name="Casselton L.A."/>
            <person name="Cheng C.K."/>
            <person name="Deng J."/>
            <person name="Dietrich F.S."/>
            <person name="Fargo D.C."/>
            <person name="Farman M.L."/>
            <person name="Gathman A.C."/>
            <person name="Goldberg J."/>
            <person name="Guigo R."/>
            <person name="Hoegger P.J."/>
            <person name="Hooker J.B."/>
            <person name="Huggins A."/>
            <person name="James T.Y."/>
            <person name="Kamada T."/>
            <person name="Kilaru S."/>
            <person name="Kodira C."/>
            <person name="Kues U."/>
            <person name="Kupfer D."/>
            <person name="Kwan H.S."/>
            <person name="Lomsadze A."/>
            <person name="Li W."/>
            <person name="Lilly W.W."/>
            <person name="Ma L.J."/>
            <person name="Mackey A.J."/>
            <person name="Manning G."/>
            <person name="Martin F."/>
            <person name="Muraguchi H."/>
            <person name="Natvig D.O."/>
            <person name="Palmerini H."/>
            <person name="Ramesh M.A."/>
            <person name="Rehmeyer C.J."/>
            <person name="Roe B.A."/>
            <person name="Shenoy N."/>
            <person name="Stanke M."/>
            <person name="Ter-Hovhannisyan V."/>
            <person name="Tunlid A."/>
            <person name="Velagapudi R."/>
            <person name="Vision T.J."/>
            <person name="Zeng Q."/>
            <person name="Zolan M.E."/>
            <person name="Pukkila P.J."/>
        </authorList>
    </citation>
    <scope>NUCLEOTIDE SEQUENCE [LARGE SCALE GENOMIC DNA]</scope>
    <source>
        <strain evidence="10">Okayama-7 / 130 / ATCC MYA-4618 / FGSC 9003</strain>
    </source>
</reference>
<dbReference type="GO" id="GO:0051321">
    <property type="term" value="P:meiotic cell cycle"/>
    <property type="evidence" value="ECO:0007669"/>
    <property type="project" value="TreeGrafter"/>
</dbReference>
<feature type="region of interest" description="Disordered" evidence="6">
    <location>
        <begin position="826"/>
        <end position="850"/>
    </location>
</feature>
<dbReference type="PANTHER" id="PTHR19302:SF14">
    <property type="entry name" value="GAMMA-TUBULIN COMPLEX COMPONENT 3"/>
    <property type="match status" value="1"/>
</dbReference>
<dbReference type="FunCoup" id="A8NXM0">
    <property type="interactions" value="623"/>
</dbReference>
<dbReference type="STRING" id="240176.A8NXM0"/>
<feature type="domain" description="Gamma tubulin complex component protein N-terminal" evidence="8">
    <location>
        <begin position="169"/>
        <end position="466"/>
    </location>
</feature>
<evidence type="ECO:0000313" key="9">
    <source>
        <dbReference type="EMBL" id="EAU84824.2"/>
    </source>
</evidence>
<keyword evidence="10" id="KW-1185">Reference proteome</keyword>
<evidence type="ECO:0000256" key="6">
    <source>
        <dbReference type="SAM" id="MobiDB-lite"/>
    </source>
</evidence>
<dbReference type="GO" id="GO:0005874">
    <property type="term" value="C:microtubule"/>
    <property type="evidence" value="ECO:0007669"/>
    <property type="project" value="UniProtKB-KW"/>
</dbReference>
<dbReference type="GO" id="GO:0000922">
    <property type="term" value="C:spindle pole"/>
    <property type="evidence" value="ECO:0007669"/>
    <property type="project" value="InterPro"/>
</dbReference>
<keyword evidence="3" id="KW-0963">Cytoplasm</keyword>
<feature type="domain" description="Gamma tubulin complex component protein N-terminal" evidence="8">
    <location>
        <begin position="478"/>
        <end position="546"/>
    </location>
</feature>
<dbReference type="RefSeq" id="XP_001837207.2">
    <property type="nucleotide sequence ID" value="XM_001837155.2"/>
</dbReference>
<sequence length="901" mass="102268">MSSLNSSLNSLVCSLVPVARANSVLRQELLEQCQDILSSHIGHNSERDLNQLADSVKRRLLVESPNGTDALKFTNLLSRLLKQNAISRKSEVISFLTSVASQEIPNSTPMFAPRPSSSSSRRATRTTRASTPAIEIDSRKQPIGKSKAELLKEYRKSRGQSQIPEILLLRDAIYILQGISGKFIHFASNDEEVDKIVFVEDSTYIISTPTKTLVHRLAELGYLYRRVNNFIREREGAGAIGMIEQRLCHHLQSQLNEYYRLIAILETQMLSSNPQLSTLGESSEDGKNETGVSLKRLDVWLNDWRLRMQMMSVCVERARESQGGALVNLIHSYTDNGDPFIRKFTHQLLEEVCHFPKVFTSVLTRHKVSAPFFSTLHKWLFSGELYDPFGEFFVAVDSSLGPVQTAHPSSLSGGINELPGDGGFGTGNGEGEDGARERSGKLWETKYQFRKAMLPHFVGESSGKKVDSTPSLPAHGANASQIFSTGKSLNFIRYSCHDSDWVVTREKMSSFRGIALKYSDVGGLEKSIDSAYRLASHRLFEVFIEKFKLLDHLSALKNYMLLGHGDFADQLMEALGPSLARAANTLYRHNLTATLETAIRTSIAQHDPPEVLRRLDARMLEYSHGEIGWDVFTLEYKVDTPIDTVLDDRAMEGYLKLFRHLWQMKRTEKALDRAWMRIISGARAFLRLPELEHEWHKIRITVAEMIHFIRQLGAFCRLEVIECSWNGLIEFLDKKEGDLDSLINAHRSYLDRVVKKIFLLNTNSRSKEARIKPYTRALSTFSHGLSQELVLNLVKDSFSTVLMYREALDNLYNYCLSEAAKRDQKADQTRGVYTGRPESSSTNSEEHTRELTARLHQYGSAFTERVHTIVQHLQVHPDLDCRFLAIRLSFSDYYKKNKDRA</sequence>
<evidence type="ECO:0000256" key="3">
    <source>
        <dbReference type="ARBA" id="ARBA00022490"/>
    </source>
</evidence>
<dbReference type="Pfam" id="PF17681">
    <property type="entry name" value="GCP_N_terminal"/>
    <property type="match status" value="2"/>
</dbReference>
<evidence type="ECO:0000256" key="5">
    <source>
        <dbReference type="ARBA" id="ARBA00023212"/>
    </source>
</evidence>
<proteinExistence type="inferred from homology"/>
<dbReference type="InterPro" id="IPR007259">
    <property type="entry name" value="GCP"/>
</dbReference>
<evidence type="ECO:0000259" key="8">
    <source>
        <dbReference type="Pfam" id="PF17681"/>
    </source>
</evidence>
<keyword evidence="5" id="KW-0206">Cytoskeleton</keyword>
<evidence type="ECO:0000313" key="10">
    <source>
        <dbReference type="Proteomes" id="UP000001861"/>
    </source>
</evidence>
<feature type="compositionally biased region" description="Low complexity" evidence="6">
    <location>
        <begin position="113"/>
        <end position="131"/>
    </location>
</feature>
<protein>
    <submittedName>
        <fullName evidence="9">Gamma-tubulin complex component 3</fullName>
    </submittedName>
</protein>
<dbReference type="Gene3D" id="1.20.120.1900">
    <property type="entry name" value="Gamma-tubulin complex, C-terminal domain"/>
    <property type="match status" value="1"/>
</dbReference>
<keyword evidence="4" id="KW-0493">Microtubule</keyword>
<comment type="caution">
    <text evidence="9">The sequence shown here is derived from an EMBL/GenBank/DDBJ whole genome shotgun (WGS) entry which is preliminary data.</text>
</comment>
<dbReference type="GO" id="GO:0043015">
    <property type="term" value="F:gamma-tubulin binding"/>
    <property type="evidence" value="ECO:0007669"/>
    <property type="project" value="InterPro"/>
</dbReference>
<dbReference type="InterPro" id="IPR040457">
    <property type="entry name" value="GCP_C"/>
</dbReference>
<dbReference type="GO" id="GO:0007020">
    <property type="term" value="P:microtubule nucleation"/>
    <property type="evidence" value="ECO:0007669"/>
    <property type="project" value="InterPro"/>
</dbReference>
<dbReference type="GO" id="GO:0031122">
    <property type="term" value="P:cytoplasmic microtubule organization"/>
    <property type="evidence" value="ECO:0007669"/>
    <property type="project" value="TreeGrafter"/>
</dbReference>
<dbReference type="AlphaFoldDB" id="A8NXM0"/>
<evidence type="ECO:0000256" key="2">
    <source>
        <dbReference type="ARBA" id="ARBA00010337"/>
    </source>
</evidence>
<dbReference type="GO" id="GO:0044732">
    <property type="term" value="C:mitotic spindle pole body"/>
    <property type="evidence" value="ECO:0007669"/>
    <property type="project" value="TreeGrafter"/>
</dbReference>
<evidence type="ECO:0000256" key="4">
    <source>
        <dbReference type="ARBA" id="ARBA00022701"/>
    </source>
</evidence>
<dbReference type="KEGG" id="cci:CC1G_00343"/>
<dbReference type="VEuPathDB" id="FungiDB:CC1G_00343"/>
<dbReference type="eggNOG" id="KOG2000">
    <property type="taxonomic scope" value="Eukaryota"/>
</dbReference>
<feature type="region of interest" description="Disordered" evidence="6">
    <location>
        <begin position="106"/>
        <end position="131"/>
    </location>
</feature>
<dbReference type="InterPro" id="IPR041470">
    <property type="entry name" value="GCP_N"/>
</dbReference>
<accession>A8NXM0</accession>
<dbReference type="GO" id="GO:0000278">
    <property type="term" value="P:mitotic cell cycle"/>
    <property type="evidence" value="ECO:0007669"/>
    <property type="project" value="TreeGrafter"/>
</dbReference>
<dbReference type="Proteomes" id="UP000001861">
    <property type="component" value="Unassembled WGS sequence"/>
</dbReference>
<feature type="region of interest" description="Disordered" evidence="6">
    <location>
        <begin position="408"/>
        <end position="437"/>
    </location>
</feature>
<evidence type="ECO:0000259" key="7">
    <source>
        <dbReference type="Pfam" id="PF04130"/>
    </source>
</evidence>
<name>A8NXM0_COPC7</name>
<gene>
    <name evidence="9" type="ORF">CC1G_00343</name>
</gene>
<dbReference type="OMA" id="MRMMSVC"/>
<dbReference type="InParanoid" id="A8NXM0"/>
<dbReference type="EMBL" id="AACS02000005">
    <property type="protein sequence ID" value="EAU84824.2"/>
    <property type="molecule type" value="Genomic_DNA"/>
</dbReference>
<dbReference type="OrthoDB" id="5860513at2759"/>